<protein>
    <recommendedName>
        <fullName evidence="5">Response regulatory domain-containing protein</fullName>
    </recommendedName>
</protein>
<dbReference type="RefSeq" id="WP_010763373.1">
    <property type="nucleotide sequence ID" value="NZ_KB946316.1"/>
</dbReference>
<proteinExistence type="predicted"/>
<evidence type="ECO:0000313" key="2">
    <source>
        <dbReference type="EMBL" id="EOT61918.1"/>
    </source>
</evidence>
<organism evidence="1 3">
    <name type="scientific">Enterococcus haemoperoxidus ATCC BAA-382</name>
    <dbReference type="NCBI Taxonomy" id="1158608"/>
    <lineage>
        <taxon>Bacteria</taxon>
        <taxon>Bacillati</taxon>
        <taxon>Bacillota</taxon>
        <taxon>Bacilli</taxon>
        <taxon>Lactobacillales</taxon>
        <taxon>Enterococcaceae</taxon>
        <taxon>Enterococcus</taxon>
    </lineage>
</organism>
<sequence length="207" mass="24829">MFRIGFIDDQDTHVDKYKRRFLKYDIELIYLEENLNYKEIINWILDERLEGLLIDYKLMPKYEFVGSSLVNYLNKKIFDFPCMLLTSFSTDALDESLVPESFILNKSDMQEGIESVSKKIIQNVEVFRKRMKLSEEEYRKSFFKYKNGNLDVNQVDDLKEKYNILKGYHLVEEYDWSAVEVEKEHELDQAIDKLDILIKKFEKIEGN</sequence>
<dbReference type="PATRIC" id="fig|1158608.3.peg.3151"/>
<keyword evidence="4" id="KW-1185">Reference proteome</keyword>
<comment type="caution">
    <text evidence="1">The sequence shown here is derived from an EMBL/GenBank/DDBJ whole genome shotgun (WGS) entry which is preliminary data.</text>
</comment>
<accession>R2QAK0</accession>
<reference evidence="1 3" key="1">
    <citation type="submission" date="2013-02" db="EMBL/GenBank/DDBJ databases">
        <title>The Genome Sequence of Enterococcus haemoperoxidus BAA-382.</title>
        <authorList>
            <consortium name="The Broad Institute Genome Sequencing Platform"/>
            <consortium name="The Broad Institute Genome Sequencing Center for Infectious Disease"/>
            <person name="Earl A.M."/>
            <person name="Gilmore M.S."/>
            <person name="Lebreton F."/>
            <person name="Walker B."/>
            <person name="Young S.K."/>
            <person name="Zeng Q."/>
            <person name="Gargeya S."/>
            <person name="Fitzgerald M."/>
            <person name="Haas B."/>
            <person name="Abouelleil A."/>
            <person name="Alvarado L."/>
            <person name="Arachchi H.M."/>
            <person name="Berlin A.M."/>
            <person name="Chapman S.B."/>
            <person name="Dewar J."/>
            <person name="Goldberg J."/>
            <person name="Griggs A."/>
            <person name="Gujja S."/>
            <person name="Hansen M."/>
            <person name="Howarth C."/>
            <person name="Imamovic A."/>
            <person name="Larimer J."/>
            <person name="McCowan C."/>
            <person name="Murphy C."/>
            <person name="Neiman D."/>
            <person name="Pearson M."/>
            <person name="Priest M."/>
            <person name="Roberts A."/>
            <person name="Saif S."/>
            <person name="Shea T."/>
            <person name="Sisk P."/>
            <person name="Sykes S."/>
            <person name="Wortman J."/>
            <person name="Nusbaum C."/>
            <person name="Birren B."/>
        </authorList>
    </citation>
    <scope>NUCLEOTIDE SEQUENCE [LARGE SCALE GENOMIC DNA]</scope>
    <source>
        <strain evidence="1 3">ATCC BAA-382</strain>
    </source>
</reference>
<evidence type="ECO:0008006" key="5">
    <source>
        <dbReference type="Google" id="ProtNLM"/>
    </source>
</evidence>
<evidence type="ECO:0000313" key="4">
    <source>
        <dbReference type="Proteomes" id="UP000014197"/>
    </source>
</evidence>
<name>R2QAK0_9ENTE</name>
<reference evidence="2 4" key="2">
    <citation type="submission" date="2013-03" db="EMBL/GenBank/DDBJ databases">
        <title>The Genome Sequence of Enterococcus haemoperoxidus BAA-382 (PacBio/Illumina hybrid assembly).</title>
        <authorList>
            <consortium name="The Broad Institute Genomics Platform"/>
            <consortium name="The Broad Institute Genome Sequencing Center for Infectious Disease"/>
            <person name="Earl A."/>
            <person name="Russ C."/>
            <person name="Gilmore M."/>
            <person name="Surin D."/>
            <person name="Walker B."/>
            <person name="Young S."/>
            <person name="Zeng Q."/>
            <person name="Gargeya S."/>
            <person name="Fitzgerald M."/>
            <person name="Haas B."/>
            <person name="Abouelleil A."/>
            <person name="Allen A.W."/>
            <person name="Alvarado L."/>
            <person name="Arachchi H.M."/>
            <person name="Berlin A.M."/>
            <person name="Chapman S.B."/>
            <person name="Gainer-Dewar J."/>
            <person name="Goldberg J."/>
            <person name="Griggs A."/>
            <person name="Gujja S."/>
            <person name="Hansen M."/>
            <person name="Howarth C."/>
            <person name="Imamovic A."/>
            <person name="Ireland A."/>
            <person name="Larimer J."/>
            <person name="McCowan C."/>
            <person name="Murphy C."/>
            <person name="Pearson M."/>
            <person name="Poon T.W."/>
            <person name="Priest M."/>
            <person name="Roberts A."/>
            <person name="Saif S."/>
            <person name="Shea T."/>
            <person name="Sisk P."/>
            <person name="Sykes S."/>
            <person name="Wortman J."/>
            <person name="Nusbaum C."/>
            <person name="Birren B."/>
        </authorList>
    </citation>
    <scope>NUCLEOTIDE SEQUENCE [LARGE SCALE GENOMIC DNA]</scope>
    <source>
        <strain evidence="2 4">ATCC BAA-382</strain>
    </source>
</reference>
<dbReference type="OrthoDB" id="2062467at2"/>
<dbReference type="EMBL" id="ASVY01000002">
    <property type="protein sequence ID" value="EOT61918.1"/>
    <property type="molecule type" value="Genomic_DNA"/>
</dbReference>
<evidence type="ECO:0000313" key="3">
    <source>
        <dbReference type="Proteomes" id="UP000013858"/>
    </source>
</evidence>
<dbReference type="AlphaFoldDB" id="R2QAK0"/>
<dbReference type="Proteomes" id="UP000014197">
    <property type="component" value="Unassembled WGS sequence"/>
</dbReference>
<dbReference type="EMBL" id="AJAR01000031">
    <property type="protein sequence ID" value="EOH92233.1"/>
    <property type="molecule type" value="Genomic_DNA"/>
</dbReference>
<evidence type="ECO:0000313" key="1">
    <source>
        <dbReference type="EMBL" id="EOH92233.1"/>
    </source>
</evidence>
<dbReference type="Proteomes" id="UP000013858">
    <property type="component" value="Unassembled WGS sequence"/>
</dbReference>
<dbReference type="STRING" id="155618.RV06_GL003127"/>
<gene>
    <name evidence="2" type="ORF">I583_00901</name>
    <name evidence="1" type="ORF">UAW_03218</name>
</gene>